<reference evidence="1" key="1">
    <citation type="submission" date="2021-01" db="EMBL/GenBank/DDBJ databases">
        <authorList>
            <person name="Kaushik A."/>
        </authorList>
    </citation>
    <scope>NUCLEOTIDE SEQUENCE</scope>
    <source>
        <strain evidence="1">AG1-1C</strain>
    </source>
</reference>
<dbReference type="AlphaFoldDB" id="A0A8H3GDV2"/>
<name>A0A8H3GDV2_9AGAM</name>
<organism evidence="1 2">
    <name type="scientific">Rhizoctonia solani</name>
    <dbReference type="NCBI Taxonomy" id="456999"/>
    <lineage>
        <taxon>Eukaryota</taxon>
        <taxon>Fungi</taxon>
        <taxon>Dikarya</taxon>
        <taxon>Basidiomycota</taxon>
        <taxon>Agaricomycotina</taxon>
        <taxon>Agaricomycetes</taxon>
        <taxon>Cantharellales</taxon>
        <taxon>Ceratobasidiaceae</taxon>
        <taxon>Rhizoctonia</taxon>
    </lineage>
</organism>
<accession>A0A8H3GDV2</accession>
<dbReference type="Proteomes" id="UP000663846">
    <property type="component" value="Unassembled WGS sequence"/>
</dbReference>
<protein>
    <recommendedName>
        <fullName evidence="3">F-box domain-containing protein</fullName>
    </recommendedName>
</protein>
<evidence type="ECO:0008006" key="3">
    <source>
        <dbReference type="Google" id="ProtNLM"/>
    </source>
</evidence>
<evidence type="ECO:0000313" key="2">
    <source>
        <dbReference type="Proteomes" id="UP000663846"/>
    </source>
</evidence>
<evidence type="ECO:0000313" key="1">
    <source>
        <dbReference type="EMBL" id="CAE6445279.1"/>
    </source>
</evidence>
<dbReference type="EMBL" id="CAJMWS010000458">
    <property type="protein sequence ID" value="CAE6445279.1"/>
    <property type="molecule type" value="Genomic_DNA"/>
</dbReference>
<comment type="caution">
    <text evidence="1">The sequence shown here is derived from an EMBL/GenBank/DDBJ whole genome shotgun (WGS) entry which is preliminary data.</text>
</comment>
<proteinExistence type="predicted"/>
<sequence>MFTTPGRINGPLWKNQISISPNHPVDDRTQIAFMDIVPDYELDWMHPTNWRIVASYVIDLEERVFTINGIIHFPFFDMPKDISECVTWHPKSNAYFNLTPRGTISYSMFIQRWPPSFRMPSEDLSSYDVMSPIITNLDEWRTRSWDELNASESLSVHLVATILRDQATQIQNPDFVCDSDRRMFTYCQWQLITAAAPLIFGLAPPWALPNPCPFDPHINISLDPGYLSEPRFPYSERAEVDGWTAPPPMWFRGCLVILCLRLDDPNFIKAEVSRMVQALKYSHRNERIGIIFDGRNVVGVALDTPHVRHSPPLPVYDHQMKLMDGFRLLIHLLNPCVMNEKTPWRASASRPTRSSFPLPMEIIVRITQLVDRETFSILPYVSHAFRLFFFKFPRFRDVILLRPTQGCAFHAFDTVKQEKCCVYLNRHPNDPAESSFRFYHLQRGLASKFFTPMEYALSQKRFREYVHPLNQARELCPGLTHILRMKLRVLDEYVPYFDEPVVPEKYGVAMQFVIGNWTLDKMEAPEEVEAWYRHHVFWQAV</sequence>
<gene>
    <name evidence="1" type="ORF">RDB_LOCUS136921</name>
</gene>